<protein>
    <submittedName>
        <fullName evidence="2">(pine wood nematode) hypothetical protein</fullName>
    </submittedName>
</protein>
<dbReference type="Proteomes" id="UP000582659">
    <property type="component" value="Unassembled WGS sequence"/>
</dbReference>
<feature type="transmembrane region" description="Helical" evidence="1">
    <location>
        <begin position="173"/>
        <end position="195"/>
    </location>
</feature>
<dbReference type="Gene3D" id="1.20.1070.10">
    <property type="entry name" value="Rhodopsin 7-helix transmembrane proteins"/>
    <property type="match status" value="1"/>
</dbReference>
<organism evidence="3 5">
    <name type="scientific">Bursaphelenchus xylophilus</name>
    <name type="common">Pinewood nematode worm</name>
    <name type="synonym">Aphelenchoides xylophilus</name>
    <dbReference type="NCBI Taxonomy" id="6326"/>
    <lineage>
        <taxon>Eukaryota</taxon>
        <taxon>Metazoa</taxon>
        <taxon>Ecdysozoa</taxon>
        <taxon>Nematoda</taxon>
        <taxon>Chromadorea</taxon>
        <taxon>Rhabditida</taxon>
        <taxon>Tylenchina</taxon>
        <taxon>Tylenchomorpha</taxon>
        <taxon>Aphelenchoidea</taxon>
        <taxon>Aphelenchoididae</taxon>
        <taxon>Bursaphelenchus</taxon>
    </lineage>
</organism>
<dbReference type="SUPFAM" id="SSF81321">
    <property type="entry name" value="Family A G protein-coupled receptor-like"/>
    <property type="match status" value="1"/>
</dbReference>
<evidence type="ECO:0000313" key="4">
    <source>
        <dbReference type="Proteomes" id="UP000659654"/>
    </source>
</evidence>
<dbReference type="AlphaFoldDB" id="A0A1I7SKY3"/>
<evidence type="ECO:0000313" key="2">
    <source>
        <dbReference type="EMBL" id="CAD5233844.1"/>
    </source>
</evidence>
<evidence type="ECO:0000256" key="1">
    <source>
        <dbReference type="SAM" id="Phobius"/>
    </source>
</evidence>
<sequence>MAELFLGEIPKQVWSWTVLCGHFVFKFGVFKCELDFGYFIFVSKSGQLLWHMPYTENEQFWTGIAYTIPCLLTIPFHFLVLFALLRIPQLRRRAALRMMISLTVCELLQTIFLAFGGTYLILGVEMNPILNFIHSMILEASWAALLIMHPLFVLERLWFIRSNMIKVEKAPKYFFDPVLAVCWVGGILYTVGYQLGGDQFHLQLDECGWVSVGNAANSVIIHVLYYCKMAQLGIGVVATIAMFVLMVIRRRRGLDQSKIKAYELRYLIQNTVQFVMIIFNMYGYHFIPASVPYQAQVINLEWVIIVIHPAFITILVNREIRISMHNMFHKGSEISRTPIQLTATVIGLNKSTKVHTIEIKKYRKTYFY</sequence>
<reference evidence="2" key="2">
    <citation type="submission" date="2020-09" db="EMBL/GenBank/DDBJ databases">
        <authorList>
            <person name="Kikuchi T."/>
        </authorList>
    </citation>
    <scope>NUCLEOTIDE SEQUENCE</scope>
    <source>
        <strain evidence="2">Ka4C1</strain>
    </source>
</reference>
<feature type="transmembrane region" description="Helical" evidence="1">
    <location>
        <begin position="60"/>
        <end position="87"/>
    </location>
</feature>
<feature type="transmembrane region" description="Helical" evidence="1">
    <location>
        <begin position="266"/>
        <end position="287"/>
    </location>
</feature>
<dbReference type="Proteomes" id="UP000659654">
    <property type="component" value="Unassembled WGS sequence"/>
</dbReference>
<feature type="transmembrane region" description="Helical" evidence="1">
    <location>
        <begin position="128"/>
        <end position="152"/>
    </location>
</feature>
<evidence type="ECO:0000313" key="5">
    <source>
        <dbReference type="WBParaSite" id="BXY_1371500.1"/>
    </source>
</evidence>
<name>A0A1I7SKY3_BURXY</name>
<evidence type="ECO:0000313" key="3">
    <source>
        <dbReference type="Proteomes" id="UP000095284"/>
    </source>
</evidence>
<reference evidence="5" key="1">
    <citation type="submission" date="2016-11" db="UniProtKB">
        <authorList>
            <consortium name="WormBaseParasite"/>
        </authorList>
    </citation>
    <scope>IDENTIFICATION</scope>
</reference>
<feature type="transmembrane region" description="Helical" evidence="1">
    <location>
        <begin position="223"/>
        <end position="245"/>
    </location>
</feature>
<dbReference type="Proteomes" id="UP000095284">
    <property type="component" value="Unplaced"/>
</dbReference>
<accession>A0A1I7SKY3</accession>
<gene>
    <name evidence="2" type="ORF">BXYJ_LOCUS13935</name>
</gene>
<dbReference type="EMBL" id="CAJFCV020000006">
    <property type="protein sequence ID" value="CAG9129298.1"/>
    <property type="molecule type" value="Genomic_DNA"/>
</dbReference>
<keyword evidence="1" id="KW-0812">Transmembrane</keyword>
<dbReference type="EMBL" id="CAJFDI010000006">
    <property type="protein sequence ID" value="CAD5233844.1"/>
    <property type="molecule type" value="Genomic_DNA"/>
</dbReference>
<feature type="transmembrane region" description="Helical" evidence="1">
    <location>
        <begin position="299"/>
        <end position="317"/>
    </location>
</feature>
<keyword evidence="1" id="KW-1133">Transmembrane helix</keyword>
<proteinExistence type="predicted"/>
<dbReference type="OrthoDB" id="10495172at2759"/>
<keyword evidence="1" id="KW-0472">Membrane</keyword>
<dbReference type="WBParaSite" id="BXY_1371500.1">
    <property type="protein sequence ID" value="BXY_1371500.1"/>
    <property type="gene ID" value="BXY_1371500"/>
</dbReference>
<keyword evidence="4" id="KW-1185">Reference proteome</keyword>
<feature type="transmembrane region" description="Helical" evidence="1">
    <location>
        <begin position="99"/>
        <end position="122"/>
    </location>
</feature>